<dbReference type="Gene3D" id="3.30.70.260">
    <property type="match status" value="1"/>
</dbReference>
<keyword evidence="6" id="KW-0028">Amino-acid biosynthesis</keyword>
<feature type="region of interest" description="Disordered" evidence="12">
    <location>
        <begin position="1"/>
        <end position="27"/>
    </location>
</feature>
<evidence type="ECO:0000256" key="7">
    <source>
        <dbReference type="ARBA" id="ARBA00022898"/>
    </source>
</evidence>
<dbReference type="Gene3D" id="3.40.50.1100">
    <property type="match status" value="2"/>
</dbReference>
<dbReference type="SUPFAM" id="SSF53686">
    <property type="entry name" value="Tryptophan synthase beta subunit-like PLP-dependent enzymes"/>
    <property type="match status" value="1"/>
</dbReference>
<dbReference type="NCBIfam" id="NF005600">
    <property type="entry name" value="PRK07334.1"/>
    <property type="match status" value="1"/>
</dbReference>
<dbReference type="InterPro" id="IPR044561">
    <property type="entry name" value="ACT_ThrD-II-like"/>
</dbReference>
<sequence length="434" mass="45391">MPPAIPRAVPEAAVSEATAPAGAPAPPWTITLDDVRSAAARIADAVPPTPFLHSRTLSDVTGAEIFVKFENLQFTASFKDRGALNRLLDLTEEQRRAGVLAVSAGNHAQGVAYHAHRLGIPAVIVMPVNTPFVKVNNTRTLGARVELAGETLAESMPRGQEIMAREGLTFIHPYDDPRIMAGQGTTALEMLAQEPSLEALVVPIGGGGLIGGMTVAARALRPDIDILGVQTEYYPAMADALSGRSSPLGGLTVAEGIAVKAPGPTARHILATQGVDVAVVSEAAIERAINLYLNVEKTVAEGAGAASLAAVLCQPERFRGRRVGLVLSGGNIDPRILASVILRGLTRQGRLGTLSVEASDTPGQLAAVAAIIAAKDGNVIELAHNRLLPTMSAKCTDLSFTVETQGRAHLEDIAQAIRDAGYRVWQISEAPDLG</sequence>
<dbReference type="FunFam" id="3.40.50.1100:FF:000005">
    <property type="entry name" value="Threonine dehydratase catabolic"/>
    <property type="match status" value="1"/>
</dbReference>
<evidence type="ECO:0000259" key="13">
    <source>
        <dbReference type="PROSITE" id="PS51671"/>
    </source>
</evidence>
<dbReference type="EMBL" id="JACIGI010000029">
    <property type="protein sequence ID" value="MBB4287188.1"/>
    <property type="molecule type" value="Genomic_DNA"/>
</dbReference>
<dbReference type="GO" id="GO:0006567">
    <property type="term" value="P:L-threonine catabolic process"/>
    <property type="evidence" value="ECO:0007669"/>
    <property type="project" value="InterPro"/>
</dbReference>
<dbReference type="InterPro" id="IPR050147">
    <property type="entry name" value="Ser/Thr_Dehydratase"/>
</dbReference>
<evidence type="ECO:0000256" key="4">
    <source>
        <dbReference type="ARBA" id="ARBA00012093"/>
    </source>
</evidence>
<keyword evidence="8 14" id="KW-0456">Lyase</keyword>
<evidence type="ECO:0000256" key="1">
    <source>
        <dbReference type="ARBA" id="ARBA00001933"/>
    </source>
</evidence>
<name>A0A7W6WLX9_9PROT</name>
<organism evidence="14 15">
    <name type="scientific">Roseospira goensis</name>
    <dbReference type="NCBI Taxonomy" id="391922"/>
    <lineage>
        <taxon>Bacteria</taxon>
        <taxon>Pseudomonadati</taxon>
        <taxon>Pseudomonadota</taxon>
        <taxon>Alphaproteobacteria</taxon>
        <taxon>Rhodospirillales</taxon>
        <taxon>Rhodospirillaceae</taxon>
        <taxon>Roseospira</taxon>
    </lineage>
</organism>
<evidence type="ECO:0000256" key="10">
    <source>
        <dbReference type="ARBA" id="ARBA00031418"/>
    </source>
</evidence>
<dbReference type="GO" id="GO:0030170">
    <property type="term" value="F:pyridoxal phosphate binding"/>
    <property type="evidence" value="ECO:0007669"/>
    <property type="project" value="InterPro"/>
</dbReference>
<keyword evidence="7" id="KW-0663">Pyridoxal phosphate</keyword>
<dbReference type="NCBIfam" id="TIGR01127">
    <property type="entry name" value="ilvA_1Cterm"/>
    <property type="match status" value="1"/>
</dbReference>
<evidence type="ECO:0000256" key="6">
    <source>
        <dbReference type="ARBA" id="ARBA00022624"/>
    </source>
</evidence>
<protein>
    <recommendedName>
        <fullName evidence="10">L-serine dehydratase</fullName>
        <ecNumber evidence="4">4.3.1.17</ecNumber>
        <ecNumber evidence="5">4.3.1.19</ecNumber>
    </recommendedName>
</protein>
<gene>
    <name evidence="14" type="ORF">GGD88_002932</name>
</gene>
<comment type="pathway">
    <text evidence="2">Amino-acid biosynthesis; L-isoleucine biosynthesis; 2-oxobutanoate from L-threonine: step 1/1.</text>
</comment>
<dbReference type="InterPro" id="IPR000634">
    <property type="entry name" value="Ser/Thr_deHydtase_PyrdxlP-BS"/>
</dbReference>
<evidence type="ECO:0000256" key="3">
    <source>
        <dbReference type="ARBA" id="ARBA00010869"/>
    </source>
</evidence>
<feature type="domain" description="ACT" evidence="13">
    <location>
        <begin position="353"/>
        <end position="434"/>
    </location>
</feature>
<feature type="compositionally biased region" description="Low complexity" evidence="12">
    <location>
        <begin position="8"/>
        <end position="22"/>
    </location>
</feature>
<evidence type="ECO:0000256" key="9">
    <source>
        <dbReference type="ARBA" id="ARBA00025594"/>
    </source>
</evidence>
<dbReference type="EC" id="4.3.1.17" evidence="4"/>
<evidence type="ECO:0000256" key="12">
    <source>
        <dbReference type="SAM" id="MobiDB-lite"/>
    </source>
</evidence>
<comment type="cofactor">
    <cofactor evidence="1">
        <name>pyridoxal 5'-phosphate</name>
        <dbReference type="ChEBI" id="CHEBI:597326"/>
    </cofactor>
</comment>
<comment type="similarity">
    <text evidence="3">Belongs to the serine/threonine dehydratase family.</text>
</comment>
<evidence type="ECO:0000256" key="11">
    <source>
        <dbReference type="ARBA" id="ARBA00049406"/>
    </source>
</evidence>
<dbReference type="InterPro" id="IPR045865">
    <property type="entry name" value="ACT-like_dom_sf"/>
</dbReference>
<dbReference type="InterPro" id="IPR001926">
    <property type="entry name" value="TrpB-like_PALP"/>
</dbReference>
<accession>A0A7W6WLX9</accession>
<reference evidence="14 15" key="1">
    <citation type="submission" date="2020-08" db="EMBL/GenBank/DDBJ databases">
        <title>Genome sequencing of Purple Non-Sulfur Bacteria from various extreme environments.</title>
        <authorList>
            <person name="Mayer M."/>
        </authorList>
    </citation>
    <scope>NUCLEOTIDE SEQUENCE [LARGE SCALE GENOMIC DNA]</scope>
    <source>
        <strain evidence="14 15">JA135</strain>
    </source>
</reference>
<comment type="caution">
    <text evidence="14">The sequence shown here is derived from an EMBL/GenBank/DDBJ whole genome shotgun (WGS) entry which is preliminary data.</text>
</comment>
<dbReference type="InterPro" id="IPR036052">
    <property type="entry name" value="TrpB-like_PALP_sf"/>
</dbReference>
<comment type="catalytic activity">
    <reaction evidence="11">
        <text>L-serine = pyruvate + NH4(+)</text>
        <dbReference type="Rhea" id="RHEA:19169"/>
        <dbReference type="ChEBI" id="CHEBI:15361"/>
        <dbReference type="ChEBI" id="CHEBI:28938"/>
        <dbReference type="ChEBI" id="CHEBI:33384"/>
        <dbReference type="EC" id="4.3.1.17"/>
    </reaction>
</comment>
<dbReference type="CDD" id="cd01562">
    <property type="entry name" value="Thr-dehyd"/>
    <property type="match status" value="1"/>
</dbReference>
<dbReference type="GO" id="GO:0004794">
    <property type="term" value="F:threonine deaminase activity"/>
    <property type="evidence" value="ECO:0007669"/>
    <property type="project" value="UniProtKB-EC"/>
</dbReference>
<dbReference type="Pfam" id="PF00291">
    <property type="entry name" value="PALP"/>
    <property type="match status" value="1"/>
</dbReference>
<dbReference type="EC" id="4.3.1.19" evidence="5"/>
<keyword evidence="15" id="KW-1185">Reference proteome</keyword>
<dbReference type="PROSITE" id="PS51671">
    <property type="entry name" value="ACT"/>
    <property type="match status" value="1"/>
</dbReference>
<dbReference type="PANTHER" id="PTHR48078:SF6">
    <property type="entry name" value="L-THREONINE DEHYDRATASE CATABOLIC TDCB"/>
    <property type="match status" value="1"/>
</dbReference>
<proteinExistence type="inferred from homology"/>
<dbReference type="GO" id="GO:0009097">
    <property type="term" value="P:isoleucine biosynthetic process"/>
    <property type="evidence" value="ECO:0007669"/>
    <property type="project" value="UniProtKB-UniPathway"/>
</dbReference>
<dbReference type="GO" id="GO:0006565">
    <property type="term" value="P:L-serine catabolic process"/>
    <property type="evidence" value="ECO:0007669"/>
    <property type="project" value="TreeGrafter"/>
</dbReference>
<keyword evidence="6" id="KW-0100">Branched-chain amino acid biosynthesis</keyword>
<dbReference type="RefSeq" id="WP_184436680.1">
    <property type="nucleotide sequence ID" value="NZ_JACIGI010000029.1"/>
</dbReference>
<dbReference type="AlphaFoldDB" id="A0A7W6WLX9"/>
<dbReference type="PANTHER" id="PTHR48078">
    <property type="entry name" value="THREONINE DEHYDRATASE, MITOCHONDRIAL-RELATED"/>
    <property type="match status" value="1"/>
</dbReference>
<dbReference type="InterPro" id="IPR005789">
    <property type="entry name" value="Thr_deHydtase_catblc"/>
</dbReference>
<dbReference type="UniPathway" id="UPA00047">
    <property type="reaction ID" value="UER00054"/>
</dbReference>
<evidence type="ECO:0000256" key="8">
    <source>
        <dbReference type="ARBA" id="ARBA00023239"/>
    </source>
</evidence>
<evidence type="ECO:0000256" key="5">
    <source>
        <dbReference type="ARBA" id="ARBA00012096"/>
    </source>
</evidence>
<dbReference type="CDD" id="cd04886">
    <property type="entry name" value="ACT_ThrD-II-like"/>
    <property type="match status" value="1"/>
</dbReference>
<evidence type="ECO:0000256" key="2">
    <source>
        <dbReference type="ARBA" id="ARBA00004810"/>
    </source>
</evidence>
<dbReference type="Proteomes" id="UP000555728">
    <property type="component" value="Unassembled WGS sequence"/>
</dbReference>
<evidence type="ECO:0000313" key="15">
    <source>
        <dbReference type="Proteomes" id="UP000555728"/>
    </source>
</evidence>
<dbReference type="SUPFAM" id="SSF55021">
    <property type="entry name" value="ACT-like"/>
    <property type="match status" value="1"/>
</dbReference>
<dbReference type="InterPro" id="IPR002912">
    <property type="entry name" value="ACT_dom"/>
</dbReference>
<keyword evidence="6" id="KW-0412">Isoleucine biosynthesis</keyword>
<evidence type="ECO:0000313" key="14">
    <source>
        <dbReference type="EMBL" id="MBB4287188.1"/>
    </source>
</evidence>
<comment type="function">
    <text evidence="9">Catalyzes the anaerobic formation of alpha-ketobutyrate and ammonia from threonine in a two-step reaction. The first step involved a dehydration of threonine and a production of enamine intermediates (aminocrotonate), which tautomerizes to its imine form (iminobutyrate). Both intermediates are unstable and short-lived. The second step is the nonenzymatic hydrolysis of the enamine/imine intermediates to form 2-ketobutyrate and free ammonia. In the low water environment of the cell, the second step is accelerated by RidA. TdcB also dehydrates serine to yield pyruvate via analogous enamine/imine intermediates.</text>
</comment>
<dbReference type="PROSITE" id="PS00165">
    <property type="entry name" value="DEHYDRATASE_SER_THR"/>
    <property type="match status" value="1"/>
</dbReference>
<dbReference type="GO" id="GO:0003941">
    <property type="term" value="F:L-serine ammonia-lyase activity"/>
    <property type="evidence" value="ECO:0007669"/>
    <property type="project" value="UniProtKB-EC"/>
</dbReference>